<protein>
    <recommendedName>
        <fullName evidence="5">Secreted protein</fullName>
    </recommendedName>
</protein>
<dbReference type="OrthoDB" id="286494at2"/>
<dbReference type="AlphaFoldDB" id="A0A5C6BCE5"/>
<organism evidence="3 4">
    <name type="scientific">Allorhodopirellula heiligendammensis</name>
    <dbReference type="NCBI Taxonomy" id="2714739"/>
    <lineage>
        <taxon>Bacteria</taxon>
        <taxon>Pseudomonadati</taxon>
        <taxon>Planctomycetota</taxon>
        <taxon>Planctomycetia</taxon>
        <taxon>Pirellulales</taxon>
        <taxon>Pirellulaceae</taxon>
        <taxon>Allorhodopirellula</taxon>
    </lineage>
</organism>
<evidence type="ECO:0000313" key="3">
    <source>
        <dbReference type="EMBL" id="TWU09773.1"/>
    </source>
</evidence>
<dbReference type="Proteomes" id="UP000319908">
    <property type="component" value="Unassembled WGS sequence"/>
</dbReference>
<keyword evidence="4" id="KW-1185">Reference proteome</keyword>
<evidence type="ECO:0000256" key="1">
    <source>
        <dbReference type="SAM" id="MobiDB-lite"/>
    </source>
</evidence>
<evidence type="ECO:0008006" key="5">
    <source>
        <dbReference type="Google" id="ProtNLM"/>
    </source>
</evidence>
<proteinExistence type="predicted"/>
<evidence type="ECO:0000313" key="4">
    <source>
        <dbReference type="Proteomes" id="UP000319908"/>
    </source>
</evidence>
<evidence type="ECO:0000256" key="2">
    <source>
        <dbReference type="SAM" id="SignalP"/>
    </source>
</evidence>
<keyword evidence="2" id="KW-0732">Signal</keyword>
<feature type="region of interest" description="Disordered" evidence="1">
    <location>
        <begin position="39"/>
        <end position="59"/>
    </location>
</feature>
<name>A0A5C6BCE5_9BACT</name>
<reference evidence="3 4" key="1">
    <citation type="journal article" date="2020" name="Antonie Van Leeuwenhoek">
        <title>Rhodopirellula heiligendammensis sp. nov., Rhodopirellula pilleata sp. nov., and Rhodopirellula solitaria sp. nov. isolated from natural or artificial marine surfaces in Northern Germany and California, USA, and emended description of the genus Rhodopirellula.</title>
        <authorList>
            <person name="Kallscheuer N."/>
            <person name="Wiegand S."/>
            <person name="Jogler M."/>
            <person name="Boedeker C."/>
            <person name="Peeters S.H."/>
            <person name="Rast P."/>
            <person name="Heuer A."/>
            <person name="Jetten M.S.M."/>
            <person name="Rohde M."/>
            <person name="Jogler C."/>
        </authorList>
    </citation>
    <scope>NUCLEOTIDE SEQUENCE [LARGE SCALE GENOMIC DNA]</scope>
    <source>
        <strain evidence="3 4">Poly21</strain>
    </source>
</reference>
<feature type="signal peptide" evidence="2">
    <location>
        <begin position="1"/>
        <end position="20"/>
    </location>
</feature>
<sequence>MKICLSLLVLSLAIYLTGCAKKEVQPTYELSDVEQMLKDHPELSEAPPAEFRVPGEKYD</sequence>
<accession>A0A5C6BCE5</accession>
<dbReference type="EMBL" id="SJPU01000008">
    <property type="protein sequence ID" value="TWU09773.1"/>
    <property type="molecule type" value="Genomic_DNA"/>
</dbReference>
<comment type="caution">
    <text evidence="3">The sequence shown here is derived from an EMBL/GenBank/DDBJ whole genome shotgun (WGS) entry which is preliminary data.</text>
</comment>
<feature type="chain" id="PRO_5023151979" description="Secreted protein" evidence="2">
    <location>
        <begin position="21"/>
        <end position="59"/>
    </location>
</feature>
<gene>
    <name evidence="3" type="ORF">Poly21_55180</name>
</gene>